<evidence type="ECO:0000256" key="9">
    <source>
        <dbReference type="ARBA" id="ARBA00049940"/>
    </source>
</evidence>
<dbReference type="InterPro" id="IPR003691">
    <property type="entry name" value="FluC"/>
</dbReference>
<keyword evidence="10" id="KW-0915">Sodium</keyword>
<evidence type="ECO:0000256" key="6">
    <source>
        <dbReference type="ARBA" id="ARBA00023303"/>
    </source>
</evidence>
<dbReference type="GO" id="GO:0062054">
    <property type="term" value="F:fluoride channel activity"/>
    <property type="evidence" value="ECO:0007669"/>
    <property type="project" value="UniProtKB-UniRule"/>
</dbReference>
<dbReference type="GO" id="GO:0005886">
    <property type="term" value="C:plasma membrane"/>
    <property type="evidence" value="ECO:0007669"/>
    <property type="project" value="UniProtKB-SubCell"/>
</dbReference>
<evidence type="ECO:0000256" key="7">
    <source>
        <dbReference type="ARBA" id="ARBA00035120"/>
    </source>
</evidence>
<comment type="similarity">
    <text evidence="7 10">Belongs to the fluoride channel Fluc/FEX (TC 1.A.43) family.</text>
</comment>
<keyword evidence="5 10" id="KW-0472">Membrane</keyword>
<gene>
    <name evidence="11" type="primary">crcB_2</name>
    <name evidence="10" type="synonym">crcB</name>
    <name evidence="10" type="synonym">fluC</name>
    <name evidence="11" type="ORF">RS81_00226</name>
</gene>
<dbReference type="PANTHER" id="PTHR28259">
    <property type="entry name" value="FLUORIDE EXPORT PROTEIN 1-RELATED"/>
    <property type="match status" value="1"/>
</dbReference>
<keyword evidence="2 10" id="KW-1003">Cell membrane</keyword>
<dbReference type="Proteomes" id="UP000033956">
    <property type="component" value="Unassembled WGS sequence"/>
</dbReference>
<feature type="transmembrane region" description="Helical" evidence="10">
    <location>
        <begin position="59"/>
        <end position="77"/>
    </location>
</feature>
<dbReference type="Pfam" id="PF02537">
    <property type="entry name" value="CRCB"/>
    <property type="match status" value="1"/>
</dbReference>
<keyword evidence="4 10" id="KW-1133">Transmembrane helix</keyword>
<evidence type="ECO:0000313" key="12">
    <source>
        <dbReference type="Proteomes" id="UP000033956"/>
    </source>
</evidence>
<dbReference type="PANTHER" id="PTHR28259:SF1">
    <property type="entry name" value="FLUORIDE EXPORT PROTEIN 1-RELATED"/>
    <property type="match status" value="1"/>
</dbReference>
<keyword evidence="6 10" id="KW-0407">Ion channel</keyword>
<comment type="subcellular location">
    <subcellularLocation>
        <location evidence="1 10">Cell membrane</location>
        <topology evidence="1 10">Multi-pass membrane protein</topology>
    </subcellularLocation>
</comment>
<feature type="binding site" evidence="10">
    <location>
        <position position="69"/>
    </location>
    <ligand>
        <name>Na(+)</name>
        <dbReference type="ChEBI" id="CHEBI:29101"/>
        <note>structural</note>
    </ligand>
</feature>
<keyword evidence="3 10" id="KW-0812">Transmembrane</keyword>
<comment type="activity regulation">
    <text evidence="10">Na(+) is not transported, but it plays an essential structural role and its presence is essential for fluoride channel function.</text>
</comment>
<evidence type="ECO:0000256" key="1">
    <source>
        <dbReference type="ARBA" id="ARBA00004651"/>
    </source>
</evidence>
<dbReference type="GO" id="GO:0140114">
    <property type="term" value="P:cellular detoxification of fluoride"/>
    <property type="evidence" value="ECO:0007669"/>
    <property type="project" value="UniProtKB-UniRule"/>
</dbReference>
<dbReference type="RefSeq" id="WP_157003913.1">
    <property type="nucleotide sequence ID" value="NZ_BAAAUP010000003.1"/>
</dbReference>
<keyword evidence="10" id="KW-0813">Transport</keyword>
<sequence length="123" mass="11936">MNLGLVILAAVAGGAGAAMRVIVDAVVPRPHGFPLGILVVNLTGSLLLGLLTPVVSADVLTVVGVGVLGGFTTFSAVSVETVLLAQRRRWAQAALNLFGTAALAVGAAGIGLALGVALAGAAS</sequence>
<keyword evidence="12" id="KW-1185">Reference proteome</keyword>
<evidence type="ECO:0000256" key="5">
    <source>
        <dbReference type="ARBA" id="ARBA00023136"/>
    </source>
</evidence>
<evidence type="ECO:0000313" key="11">
    <source>
        <dbReference type="EMBL" id="KJL45404.1"/>
    </source>
</evidence>
<keyword evidence="10" id="KW-0479">Metal-binding</keyword>
<evidence type="ECO:0000256" key="8">
    <source>
        <dbReference type="ARBA" id="ARBA00035585"/>
    </source>
</evidence>
<dbReference type="EMBL" id="JYIZ01000023">
    <property type="protein sequence ID" value="KJL45404.1"/>
    <property type="molecule type" value="Genomic_DNA"/>
</dbReference>
<accession>A0A0M2HFG6</accession>
<dbReference type="PATRIC" id="fig|92835.4.peg.235"/>
<name>A0A0M2HFG6_9MICO</name>
<feature type="binding site" evidence="10">
    <location>
        <position position="72"/>
    </location>
    <ligand>
        <name>Na(+)</name>
        <dbReference type="ChEBI" id="CHEBI:29101"/>
        <note>structural</note>
    </ligand>
</feature>
<keyword evidence="10" id="KW-0406">Ion transport</keyword>
<evidence type="ECO:0000256" key="2">
    <source>
        <dbReference type="ARBA" id="ARBA00022475"/>
    </source>
</evidence>
<evidence type="ECO:0000256" key="10">
    <source>
        <dbReference type="HAMAP-Rule" id="MF_00454"/>
    </source>
</evidence>
<dbReference type="HAMAP" id="MF_00454">
    <property type="entry name" value="FluC"/>
    <property type="match status" value="1"/>
</dbReference>
<evidence type="ECO:0000256" key="3">
    <source>
        <dbReference type="ARBA" id="ARBA00022692"/>
    </source>
</evidence>
<proteinExistence type="inferred from homology"/>
<comment type="catalytic activity">
    <reaction evidence="8">
        <text>fluoride(in) = fluoride(out)</text>
        <dbReference type="Rhea" id="RHEA:76159"/>
        <dbReference type="ChEBI" id="CHEBI:17051"/>
    </reaction>
    <physiologicalReaction direction="left-to-right" evidence="8">
        <dbReference type="Rhea" id="RHEA:76160"/>
    </physiologicalReaction>
</comment>
<feature type="transmembrane region" description="Helical" evidence="10">
    <location>
        <begin position="33"/>
        <end position="52"/>
    </location>
</feature>
<organism evidence="11 12">
    <name type="scientific">Microbacterium terrae</name>
    <dbReference type="NCBI Taxonomy" id="69369"/>
    <lineage>
        <taxon>Bacteria</taxon>
        <taxon>Bacillati</taxon>
        <taxon>Actinomycetota</taxon>
        <taxon>Actinomycetes</taxon>
        <taxon>Micrococcales</taxon>
        <taxon>Microbacteriaceae</taxon>
        <taxon>Microbacterium</taxon>
    </lineage>
</organism>
<dbReference type="AlphaFoldDB" id="A0A0M2HFG6"/>
<evidence type="ECO:0000256" key="4">
    <source>
        <dbReference type="ARBA" id="ARBA00022989"/>
    </source>
</evidence>
<dbReference type="STRING" id="92835.RS81_00226"/>
<reference evidence="11 12" key="1">
    <citation type="submission" date="2015-02" db="EMBL/GenBank/DDBJ databases">
        <title>Draft genome sequences of ten Microbacterium spp. with emphasis on heavy metal contaminated environments.</title>
        <authorList>
            <person name="Corretto E."/>
        </authorList>
    </citation>
    <scope>NUCLEOTIDE SEQUENCE [LARGE SCALE GENOMIC DNA]</scope>
    <source>
        <strain evidence="11 12">DSM 12510</strain>
    </source>
</reference>
<dbReference type="GO" id="GO:0046872">
    <property type="term" value="F:metal ion binding"/>
    <property type="evidence" value="ECO:0007669"/>
    <property type="project" value="UniProtKB-KW"/>
</dbReference>
<protein>
    <recommendedName>
        <fullName evidence="10">Fluoride-specific ion channel FluC</fullName>
    </recommendedName>
</protein>
<comment type="caution">
    <text evidence="11">The sequence shown here is derived from an EMBL/GenBank/DDBJ whole genome shotgun (WGS) entry which is preliminary data.</text>
</comment>
<feature type="transmembrane region" description="Helical" evidence="10">
    <location>
        <begin position="97"/>
        <end position="122"/>
    </location>
</feature>
<comment type="function">
    <text evidence="9 10">Fluoride-specific ion channel. Important for reducing fluoride concentration in the cell, thus reducing its toxicity.</text>
</comment>